<evidence type="ECO:0000313" key="8">
    <source>
        <dbReference type="EMBL" id="CAK0854447.1"/>
    </source>
</evidence>
<keyword evidence="9" id="KW-1185">Reference proteome</keyword>
<keyword evidence="5" id="KW-0408">Iron</keyword>
<evidence type="ECO:0000259" key="7">
    <source>
        <dbReference type="PROSITE" id="PS51471"/>
    </source>
</evidence>
<dbReference type="Pfam" id="PF13640">
    <property type="entry name" value="2OG-FeII_Oxy_3"/>
    <property type="match status" value="1"/>
</dbReference>
<dbReference type="PROSITE" id="PS51471">
    <property type="entry name" value="FE2OG_OXY"/>
    <property type="match status" value="1"/>
</dbReference>
<evidence type="ECO:0000256" key="3">
    <source>
        <dbReference type="ARBA" id="ARBA00022964"/>
    </source>
</evidence>
<feature type="region of interest" description="Disordered" evidence="6">
    <location>
        <begin position="35"/>
        <end position="63"/>
    </location>
</feature>
<dbReference type="PANTHER" id="PTHR10869:SF226">
    <property type="entry name" value="PROLYL 4-HYDROXYLASE ALPHA SUBUNIT DOMAIN-CONTAINING PROTEIN"/>
    <property type="match status" value="1"/>
</dbReference>
<evidence type="ECO:0000256" key="2">
    <source>
        <dbReference type="ARBA" id="ARBA00022723"/>
    </source>
</evidence>
<feature type="region of interest" description="Disordered" evidence="6">
    <location>
        <begin position="204"/>
        <end position="224"/>
    </location>
</feature>
<feature type="compositionally biased region" description="Basic residues" evidence="6">
    <location>
        <begin position="209"/>
        <end position="218"/>
    </location>
</feature>
<reference evidence="8" key="1">
    <citation type="submission" date="2023-10" db="EMBL/GenBank/DDBJ databases">
        <authorList>
            <person name="Chen Y."/>
            <person name="Shah S."/>
            <person name="Dougan E. K."/>
            <person name="Thang M."/>
            <person name="Chan C."/>
        </authorList>
    </citation>
    <scope>NUCLEOTIDE SEQUENCE [LARGE SCALE GENOMIC DNA]</scope>
</reference>
<dbReference type="SMART" id="SM00702">
    <property type="entry name" value="P4Hc"/>
    <property type="match status" value="1"/>
</dbReference>
<dbReference type="InterPro" id="IPR045054">
    <property type="entry name" value="P4HA-like"/>
</dbReference>
<evidence type="ECO:0000313" key="9">
    <source>
        <dbReference type="Proteomes" id="UP001189429"/>
    </source>
</evidence>
<dbReference type="InterPro" id="IPR044862">
    <property type="entry name" value="Pro_4_hyd_alph_FE2OG_OXY"/>
</dbReference>
<keyword evidence="4" id="KW-0560">Oxidoreductase</keyword>
<comment type="caution">
    <text evidence="8">The sequence shown here is derived from an EMBL/GenBank/DDBJ whole genome shotgun (WGS) entry which is preliminary data.</text>
</comment>
<name>A0ABN9U7H1_9DINO</name>
<feature type="domain" description="Fe2OG dioxygenase" evidence="7">
    <location>
        <begin position="91"/>
        <end position="191"/>
    </location>
</feature>
<comment type="cofactor">
    <cofactor evidence="1">
        <name>L-ascorbate</name>
        <dbReference type="ChEBI" id="CHEBI:38290"/>
    </cofactor>
</comment>
<dbReference type="InterPro" id="IPR006620">
    <property type="entry name" value="Pro_4_hyd_alph"/>
</dbReference>
<dbReference type="PANTHER" id="PTHR10869">
    <property type="entry name" value="PROLYL 4-HYDROXYLASE ALPHA SUBUNIT"/>
    <property type="match status" value="1"/>
</dbReference>
<dbReference type="Gene3D" id="2.60.120.620">
    <property type="entry name" value="q2cbj1_9rhob like domain"/>
    <property type="match status" value="1"/>
</dbReference>
<evidence type="ECO:0000256" key="4">
    <source>
        <dbReference type="ARBA" id="ARBA00023002"/>
    </source>
</evidence>
<evidence type="ECO:0000256" key="5">
    <source>
        <dbReference type="ARBA" id="ARBA00023004"/>
    </source>
</evidence>
<evidence type="ECO:0000256" key="6">
    <source>
        <dbReference type="SAM" id="MobiDB-lite"/>
    </source>
</evidence>
<dbReference type="EMBL" id="CAUYUJ010015480">
    <property type="protein sequence ID" value="CAK0854447.1"/>
    <property type="molecule type" value="Genomic_DNA"/>
</dbReference>
<dbReference type="InterPro" id="IPR005123">
    <property type="entry name" value="Oxoglu/Fe-dep_dioxygenase_dom"/>
</dbReference>
<accession>A0ABN9U7H1</accession>
<gene>
    <name evidence="8" type="ORF">PCOR1329_LOCUS45557</name>
</gene>
<evidence type="ECO:0000256" key="1">
    <source>
        <dbReference type="ARBA" id="ARBA00001961"/>
    </source>
</evidence>
<proteinExistence type="predicted"/>
<organism evidence="8 9">
    <name type="scientific">Prorocentrum cordatum</name>
    <dbReference type="NCBI Taxonomy" id="2364126"/>
    <lineage>
        <taxon>Eukaryota</taxon>
        <taxon>Sar</taxon>
        <taxon>Alveolata</taxon>
        <taxon>Dinophyceae</taxon>
        <taxon>Prorocentrales</taxon>
        <taxon>Prorocentraceae</taxon>
        <taxon>Prorocentrum</taxon>
    </lineage>
</organism>
<sequence>MRADVLRTSPLVVAVHALATPEECASLRREAAGDLGRAPVSGGASRDRRALSKGLYPAEGPGGANDTVTRLADRFFEVARQLTGYELHREGQEPAQWLVYKPGYEYRPHCDGDCGEPSVVFGDRMATSLLYCAVADEGGGTVFTTDGLKVEPTVGMMLLFTYNPDPQGLSRHAACPVLRGEKATATQWYREGVSKEHDYKFVQKGGRLAPRRRRRRGKREREEI</sequence>
<keyword evidence="3" id="KW-0223">Dioxygenase</keyword>
<dbReference type="Proteomes" id="UP001189429">
    <property type="component" value="Unassembled WGS sequence"/>
</dbReference>
<keyword evidence="2" id="KW-0479">Metal-binding</keyword>
<protein>
    <recommendedName>
        <fullName evidence="7">Fe2OG dioxygenase domain-containing protein</fullName>
    </recommendedName>
</protein>